<reference evidence="2 3" key="1">
    <citation type="submission" date="2014-03" db="EMBL/GenBank/DDBJ databases">
        <title>Genomics of Bifidobacteria.</title>
        <authorList>
            <person name="Ventura M."/>
            <person name="Milani C."/>
            <person name="Lugli G.A."/>
        </authorList>
    </citation>
    <scope>NUCLEOTIDE SEQUENCE [LARGE SCALE GENOMIC DNA]</scope>
    <source>
        <strain evidence="2 3">LMG 21775</strain>
    </source>
</reference>
<dbReference type="OrthoDB" id="3243284at2"/>
<sequence>MPWWIWLVITIFMFVMLGVGAWYAFSHALGAMKKVSVLGSEIGEKLAAMNASPSEESLPEPPSFTQPLLSASDRYAEAHARVIERKTNKRMKHMSRWEQWRHFNE</sequence>
<dbReference type="EMBL" id="JGZI01000010">
    <property type="protein sequence ID" value="KFI81144.1"/>
    <property type="molecule type" value="Genomic_DNA"/>
</dbReference>
<feature type="transmembrane region" description="Helical" evidence="1">
    <location>
        <begin position="6"/>
        <end position="25"/>
    </location>
</feature>
<proteinExistence type="predicted"/>
<keyword evidence="1" id="KW-1133">Transmembrane helix</keyword>
<keyword evidence="1" id="KW-0812">Transmembrane</keyword>
<name>A0A087CCZ4_9BIFI</name>
<dbReference type="AlphaFoldDB" id="A0A087CCZ4"/>
<keyword evidence="3" id="KW-1185">Reference proteome</keyword>
<dbReference type="Proteomes" id="UP000029050">
    <property type="component" value="Unassembled WGS sequence"/>
</dbReference>
<evidence type="ECO:0000313" key="3">
    <source>
        <dbReference type="Proteomes" id="UP000029050"/>
    </source>
</evidence>
<evidence type="ECO:0000313" key="2">
    <source>
        <dbReference type="EMBL" id="KFI81144.1"/>
    </source>
</evidence>
<organism evidence="2 3">
    <name type="scientific">Bifidobacterium psychraerophilum</name>
    <dbReference type="NCBI Taxonomy" id="218140"/>
    <lineage>
        <taxon>Bacteria</taxon>
        <taxon>Bacillati</taxon>
        <taxon>Actinomycetota</taxon>
        <taxon>Actinomycetes</taxon>
        <taxon>Bifidobacteriales</taxon>
        <taxon>Bifidobacteriaceae</taxon>
        <taxon>Bifidobacterium</taxon>
    </lineage>
</organism>
<dbReference type="RefSeq" id="WP_033496423.1">
    <property type="nucleotide sequence ID" value="NZ_BAABVZ010000003.1"/>
</dbReference>
<comment type="caution">
    <text evidence="2">The sequence shown here is derived from an EMBL/GenBank/DDBJ whole genome shotgun (WGS) entry which is preliminary data.</text>
</comment>
<accession>A0A087CCZ4</accession>
<keyword evidence="1" id="KW-0472">Membrane</keyword>
<dbReference type="STRING" id="218140.BPSY_1549"/>
<gene>
    <name evidence="2" type="ORF">BPSY_1549</name>
</gene>
<evidence type="ECO:0000256" key="1">
    <source>
        <dbReference type="SAM" id="Phobius"/>
    </source>
</evidence>
<dbReference type="GeneID" id="98300735"/>
<protein>
    <submittedName>
        <fullName evidence="2">Uncharacterized protein</fullName>
    </submittedName>
</protein>
<dbReference type="eggNOG" id="ENOG5031Y5K">
    <property type="taxonomic scope" value="Bacteria"/>
</dbReference>